<evidence type="ECO:0000313" key="10">
    <source>
        <dbReference type="Proteomes" id="UP000246121"/>
    </source>
</evidence>
<comment type="subcellular location">
    <subcellularLocation>
        <location evidence="1">Membrane</location>
        <topology evidence="1">Multi-pass membrane protein</topology>
    </subcellularLocation>
</comment>
<evidence type="ECO:0000256" key="1">
    <source>
        <dbReference type="ARBA" id="ARBA00004141"/>
    </source>
</evidence>
<proteinExistence type="predicted"/>
<evidence type="ECO:0000256" key="3">
    <source>
        <dbReference type="ARBA" id="ARBA00022692"/>
    </source>
</evidence>
<dbReference type="GO" id="GO:0005886">
    <property type="term" value="C:plasma membrane"/>
    <property type="evidence" value="ECO:0007669"/>
    <property type="project" value="TreeGrafter"/>
</dbReference>
<keyword evidence="5" id="KW-0406">Ion transport</keyword>
<dbReference type="GO" id="GO:0005247">
    <property type="term" value="F:voltage-gated chloride channel activity"/>
    <property type="evidence" value="ECO:0007669"/>
    <property type="project" value="TreeGrafter"/>
</dbReference>
<dbReference type="VEuPathDB" id="TriTrypDB:ECC02_006625"/>
<dbReference type="VEuPathDB" id="TriTrypDB:TcCL_NonESM02145"/>
<keyword evidence="2" id="KW-0813">Transport</keyword>
<dbReference type="InterPro" id="IPR014743">
    <property type="entry name" value="Cl-channel_core"/>
</dbReference>
<dbReference type="VEuPathDB" id="TriTrypDB:TcYC6_0084760"/>
<gene>
    <name evidence="9" type="ORF">C4B63_144g2</name>
</gene>
<dbReference type="PANTHER" id="PTHR45711:SF6">
    <property type="entry name" value="CHLORIDE CHANNEL PROTEIN"/>
    <property type="match status" value="1"/>
</dbReference>
<dbReference type="Pfam" id="PF00654">
    <property type="entry name" value="Voltage_CLC"/>
    <property type="match status" value="1"/>
</dbReference>
<dbReference type="VEuPathDB" id="TriTrypDB:TcBrA4_0095740"/>
<keyword evidence="6 8" id="KW-0472">Membrane</keyword>
<dbReference type="InterPro" id="IPR001807">
    <property type="entry name" value="ClC"/>
</dbReference>
<organism evidence="9 10">
    <name type="scientific">Trypanosoma cruzi</name>
    <dbReference type="NCBI Taxonomy" id="5693"/>
    <lineage>
        <taxon>Eukaryota</taxon>
        <taxon>Discoba</taxon>
        <taxon>Euglenozoa</taxon>
        <taxon>Kinetoplastea</taxon>
        <taxon>Metakinetoplastina</taxon>
        <taxon>Trypanosomatida</taxon>
        <taxon>Trypanosomatidae</taxon>
        <taxon>Trypanosoma</taxon>
        <taxon>Schizotrypanum</taxon>
    </lineage>
</organism>
<dbReference type="SUPFAM" id="SSF81340">
    <property type="entry name" value="Clc chloride channel"/>
    <property type="match status" value="1"/>
</dbReference>
<accession>A0A2V2USG7</accession>
<keyword evidence="7" id="KW-0868">Chloride</keyword>
<dbReference type="Gene3D" id="1.10.3080.10">
    <property type="entry name" value="Clc chloride channel"/>
    <property type="match status" value="1"/>
</dbReference>
<dbReference type="VEuPathDB" id="TriTrypDB:TCDM_09428"/>
<evidence type="ECO:0000256" key="5">
    <source>
        <dbReference type="ARBA" id="ARBA00023065"/>
    </source>
</evidence>
<dbReference type="EMBL" id="PRFA01000144">
    <property type="protein sequence ID" value="PWU85768.1"/>
    <property type="molecule type" value="Genomic_DNA"/>
</dbReference>
<name>A0A2V2USG7_TRYCR</name>
<dbReference type="VEuPathDB" id="TriTrypDB:C4B63_144g2"/>
<dbReference type="VEuPathDB" id="TriTrypDB:TcG_07827"/>
<dbReference type="AlphaFoldDB" id="A0A2V2USG7"/>
<reference evidence="9 10" key="1">
    <citation type="journal article" date="2018" name="Microb. Genom.">
        <title>Expanding an expanded genome: long-read sequencing of Trypanosoma cruzi.</title>
        <authorList>
            <person name="Berna L."/>
            <person name="Rodriguez M."/>
            <person name="Chiribao M.L."/>
            <person name="Parodi-Talice A."/>
            <person name="Pita S."/>
            <person name="Rijo G."/>
            <person name="Alvarez-Valin F."/>
            <person name="Robello C."/>
        </authorList>
    </citation>
    <scope>NUCLEOTIDE SEQUENCE [LARGE SCALE GENOMIC DNA]</scope>
    <source>
        <strain evidence="9 10">Dm28c</strain>
    </source>
</reference>
<dbReference type="PANTHER" id="PTHR45711">
    <property type="entry name" value="CHLORIDE CHANNEL PROTEIN"/>
    <property type="match status" value="1"/>
</dbReference>
<feature type="transmembrane region" description="Helical" evidence="8">
    <location>
        <begin position="56"/>
        <end position="75"/>
    </location>
</feature>
<dbReference type="GO" id="GO:0005794">
    <property type="term" value="C:Golgi apparatus"/>
    <property type="evidence" value="ECO:0007669"/>
    <property type="project" value="TreeGrafter"/>
</dbReference>
<keyword evidence="3 8" id="KW-0812">Transmembrane</keyword>
<dbReference type="VEuPathDB" id="TriTrypDB:TcCLB.504797.140"/>
<dbReference type="VEuPathDB" id="TriTrypDB:Tc_MARK_3784"/>
<dbReference type="VEuPathDB" id="TriTrypDB:TCSYLVIO_003466"/>
<evidence type="ECO:0000313" key="9">
    <source>
        <dbReference type="EMBL" id="PWU85768.1"/>
    </source>
</evidence>
<comment type="caution">
    <text evidence="9">The sequence shown here is derived from an EMBL/GenBank/DDBJ whole genome shotgun (WGS) entry which is preliminary data.</text>
</comment>
<sequence>MWRVTEVAVVAAITAVFNFVTPYSSGNLLELLGDAFQDCTPQSTIELCHDGNVQTLIYLLIAATVKLLLCMYTMGTFLPSGILVPSLAIGALYGRAFGIMCRALQESYASYYIFLNVMIKTSVLYRGCTPLWRSRRPHGSNAHDYMSCYHHV</sequence>
<protein>
    <submittedName>
        <fullName evidence="9">CLC-type chloride channel</fullName>
    </submittedName>
</protein>
<dbReference type="GO" id="GO:0005769">
    <property type="term" value="C:early endosome"/>
    <property type="evidence" value="ECO:0007669"/>
    <property type="project" value="TreeGrafter"/>
</dbReference>
<dbReference type="Proteomes" id="UP000246121">
    <property type="component" value="Unassembled WGS sequence"/>
</dbReference>
<feature type="transmembrane region" description="Helical" evidence="8">
    <location>
        <begin position="82"/>
        <end position="105"/>
    </location>
</feature>
<evidence type="ECO:0000256" key="2">
    <source>
        <dbReference type="ARBA" id="ARBA00022448"/>
    </source>
</evidence>
<dbReference type="VEuPathDB" id="TriTrypDB:BCY84_12031"/>
<feature type="transmembrane region" description="Helical" evidence="8">
    <location>
        <begin position="111"/>
        <end position="128"/>
    </location>
</feature>
<keyword evidence="4 8" id="KW-1133">Transmembrane helix</keyword>
<evidence type="ECO:0000256" key="8">
    <source>
        <dbReference type="SAM" id="Phobius"/>
    </source>
</evidence>
<evidence type="ECO:0000256" key="4">
    <source>
        <dbReference type="ARBA" id="ARBA00022989"/>
    </source>
</evidence>
<evidence type="ECO:0000256" key="7">
    <source>
        <dbReference type="ARBA" id="ARBA00023214"/>
    </source>
</evidence>
<evidence type="ECO:0000256" key="6">
    <source>
        <dbReference type="ARBA" id="ARBA00023136"/>
    </source>
</evidence>
<dbReference type="VEuPathDB" id="TriTrypDB:C3747_274g49"/>